<proteinExistence type="evidence at transcript level"/>
<dbReference type="AlphaFoldDB" id="Q3UGU2"/>
<reference evidence="1" key="1">
    <citation type="journal article" date="1999" name="Methods Enzymol.">
        <title>High-efficiency full-length cDNA cloning.</title>
        <authorList>
            <person name="Carninci P."/>
            <person name="Hayashizaki Y."/>
        </authorList>
    </citation>
    <scope>NUCLEOTIDE SEQUENCE</scope>
    <source>
        <strain evidence="1">C57BL/6J</strain>
    </source>
</reference>
<evidence type="ECO:0000313" key="2">
    <source>
        <dbReference type="MGI" id="MGI:1861746"/>
    </source>
</evidence>
<gene>
    <name evidence="2" type="primary">Lmbr1</name>
</gene>
<reference evidence="1" key="5">
    <citation type="journal article" date="2002" name="Nature">
        <title>Analysis of the mouse transcriptome based on functional annotation of 60,770 full-length cDNAs.</title>
        <authorList>
            <consortium name="The FANTOM Consortium and the RIKEN Genome Exploration Research Group Phase I and II Team"/>
        </authorList>
    </citation>
    <scope>NUCLEOTIDE SEQUENCE</scope>
    <source>
        <strain evidence="1">C57BL/6J</strain>
    </source>
</reference>
<dbReference type="AGR" id="MGI:1861746"/>
<dbReference type="MGI" id="MGI:1861746">
    <property type="gene designation" value="Lmbr1"/>
</dbReference>
<reference evidence="1" key="6">
    <citation type="submission" date="2004-03" db="EMBL/GenBank/DDBJ databases">
        <authorList>
            <person name="Arakawa T."/>
            <person name="Carninci P."/>
            <person name="Fukuda S."/>
            <person name="Hashizume W."/>
            <person name="Hayashida K."/>
            <person name="Hori F."/>
            <person name="Iida J."/>
            <person name="Imamura K."/>
            <person name="Imotani K."/>
            <person name="Itoh M."/>
            <person name="Kanagawa S."/>
            <person name="Kawai J."/>
            <person name="Kojima M."/>
            <person name="Konno H."/>
            <person name="Murata M."/>
            <person name="Nakamura M."/>
            <person name="Ninomiya N."/>
            <person name="Nishiyori H."/>
            <person name="Nomura K."/>
            <person name="Ohno M."/>
            <person name="Sakazume N."/>
            <person name="Sano H."/>
            <person name="Sasaki D."/>
            <person name="Shibata K."/>
            <person name="Shiraki T."/>
            <person name="Tagami M."/>
            <person name="Tagami Y."/>
            <person name="Waki K."/>
            <person name="Watahiki A."/>
            <person name="Muramatsu M."/>
            <person name="Hayashizaki Y."/>
        </authorList>
    </citation>
    <scope>NUCLEOTIDE SEQUENCE</scope>
    <source>
        <strain evidence="1">C57BL/6J</strain>
    </source>
</reference>
<evidence type="ECO:0000313" key="1">
    <source>
        <dbReference type="EMBL" id="BAE28115.1"/>
    </source>
</evidence>
<sequence length="144" mass="15679">WVLKIQSINERKYVIHTYPYIKSFNGLLVGASSGSPWAQTRWTVPWILEDSPPILASLVSGTQHLFQTNCDRPVPAAGMQETSLIRGLKSLLVGAQLWVTLGTNSADGTWGSSCICSRGWPSQYSMRGEALGPVKVLCPSIGEC</sequence>
<feature type="non-terminal residue" evidence="1">
    <location>
        <position position="1"/>
    </location>
</feature>
<protein>
    <submittedName>
        <fullName evidence="1">Uncharacterized protein</fullName>
    </submittedName>
</protein>
<organism evidence="1">
    <name type="scientific">Mus musculus</name>
    <name type="common">Mouse</name>
    <dbReference type="NCBI Taxonomy" id="10090"/>
    <lineage>
        <taxon>Eukaryota</taxon>
        <taxon>Metazoa</taxon>
        <taxon>Chordata</taxon>
        <taxon>Craniata</taxon>
        <taxon>Vertebrata</taxon>
        <taxon>Euteleostomi</taxon>
        <taxon>Mammalia</taxon>
        <taxon>Eutheria</taxon>
        <taxon>Euarchontoglires</taxon>
        <taxon>Glires</taxon>
        <taxon>Rodentia</taxon>
        <taxon>Myomorpha</taxon>
        <taxon>Muroidea</taxon>
        <taxon>Muridae</taxon>
        <taxon>Murinae</taxon>
        <taxon>Mus</taxon>
        <taxon>Mus</taxon>
    </lineage>
</organism>
<reference evidence="1" key="7">
    <citation type="journal article" date="2005" name="Science">
        <title>The Transcriptional Landscape of the Mammalian Genome.</title>
        <authorList>
            <consortium name="The FANTOM Consortium"/>
            <consortium name="Riken Genome Exploration Research Group and Genome Science Group (Genome Network Project Core Group)"/>
        </authorList>
    </citation>
    <scope>NUCLEOTIDE SEQUENCE</scope>
    <source>
        <strain evidence="1">C57BL/6J</strain>
    </source>
</reference>
<reference evidence="1" key="4">
    <citation type="journal article" date="2001" name="Nature">
        <title>Functional annotation of a full-length mouse cDNA collection.</title>
        <authorList>
            <consortium name="The RIKEN Genome Exploration Research Group Phase II Team and the FANTOM Consortium"/>
        </authorList>
    </citation>
    <scope>NUCLEOTIDE SEQUENCE</scope>
    <source>
        <strain evidence="1">C57BL/6J</strain>
    </source>
</reference>
<reference evidence="1" key="8">
    <citation type="journal article" date="2005" name="Science">
        <title>Antisense Transcription in the Mammalian Transcriptome.</title>
        <authorList>
            <consortium name="RIKEN Genome Exploration Research Group and Genome Science Group (Genome Network Project Core Group) and the FANTOM Consortium"/>
        </authorList>
    </citation>
    <scope>NUCLEOTIDE SEQUENCE</scope>
    <source>
        <strain evidence="1">C57BL/6J</strain>
    </source>
</reference>
<name>Q3UGU2_MOUSE</name>
<accession>Q3UGU2</accession>
<reference evidence="1" key="2">
    <citation type="journal article" date="2000" name="Genome Res.">
        <title>Normalization and subtraction of cap-trapper-selected cDNAs to prepare full-length cDNA libraries for rapid discovery of new genes.</title>
        <authorList>
            <person name="Carninci P."/>
            <person name="Shibata Y."/>
            <person name="Hayatsu N."/>
            <person name="Sugahara Y."/>
            <person name="Shibata K."/>
            <person name="Itoh M."/>
            <person name="Konno H."/>
            <person name="Okazaki Y."/>
            <person name="Muramatsu M."/>
            <person name="Hayashizaki Y."/>
        </authorList>
    </citation>
    <scope>NUCLEOTIDE SEQUENCE</scope>
    <source>
        <strain evidence="1">C57BL/6J</strain>
    </source>
</reference>
<reference evidence="1" key="3">
    <citation type="journal article" date="2000" name="Genome Res.">
        <title>RIKEN integrated sequence analysis (RISA) system--384-format sequencing pipeline with 384 multicapillary sequencer.</title>
        <authorList>
            <person name="Shibata K."/>
            <person name="Itoh M."/>
            <person name="Aizawa K."/>
            <person name="Nagaoka S."/>
            <person name="Sasaki N."/>
            <person name="Carninci P."/>
            <person name="Konno H."/>
            <person name="Akiyama J."/>
            <person name="Nishi K."/>
            <person name="Kitsunai T."/>
            <person name="Tashiro H."/>
            <person name="Itoh M."/>
            <person name="Sumi N."/>
            <person name="Ishii Y."/>
            <person name="Nakamura S."/>
            <person name="Hazama M."/>
            <person name="Nishine T."/>
            <person name="Harada A."/>
            <person name="Yamamoto R."/>
            <person name="Matsumoto H."/>
            <person name="Sakaguchi S."/>
            <person name="Ikegami T."/>
            <person name="Kashiwagi K."/>
            <person name="Fujiwake S."/>
            <person name="Inoue K."/>
            <person name="Togawa Y."/>
            <person name="Izawa M."/>
            <person name="Ohara E."/>
            <person name="Watahiki M."/>
            <person name="Yoneda Y."/>
            <person name="Ishikawa T."/>
            <person name="Ozawa K."/>
            <person name="Tanaka T."/>
            <person name="Matsuura S."/>
            <person name="Kawai J."/>
            <person name="Okazaki Y."/>
            <person name="Muramatsu M."/>
            <person name="Inoue Y."/>
            <person name="Kira A."/>
            <person name="Hayashizaki Y."/>
        </authorList>
    </citation>
    <scope>NUCLEOTIDE SEQUENCE</scope>
    <source>
        <strain evidence="1">C57BL/6J</strain>
    </source>
</reference>
<dbReference type="EMBL" id="AK147752">
    <property type="protein sequence ID" value="BAE28115.1"/>
    <property type="molecule type" value="mRNA"/>
</dbReference>